<dbReference type="PANTHER" id="PTHR24169">
    <property type="entry name" value="NUCLEAR FACTOR NF-KAPPA-B PROTEIN"/>
    <property type="match status" value="1"/>
</dbReference>
<keyword evidence="3" id="KW-1133">Transmembrane helix</keyword>
<dbReference type="SUPFAM" id="SSF48403">
    <property type="entry name" value="Ankyrin repeat"/>
    <property type="match status" value="1"/>
</dbReference>
<sequence length="794" mass="90173">MYSACAANVCPERLLLIQITPQITRSIFYGKEAFEESFTHSINMDSYQDSAFDLNASKVIENGVELAIIKEPVDKLKFRYKYEKHGSLIECQTEGSAKTYPTVELLREKENNLDYGPHISQVSQEKGYRATLQDMSIMHTPKKYAANELHSKMKKDKLMESGGHLSASDEQQIKVNAEGMAKNINVNQVRLGFEAFAANSDGTLTRLCETVFSRPINNMKSVLTGKLKITRLSAIVSSAAGGDDLYLFVEKIKEKNIKVRFFEIDDNNEEVWEGWGVFSEADVHHQHAIVLKTPPYKDKYLDQDKQVFIQLVRPSDNDRSEPLSFKYKATSRKRARLSSSTYNSSPKTMVANFNHPQTISTEYNTQGILDEFLNQVRTDYDSGELAAFNDEILMDDFLDIDGTASKPVLSVKPVQQRPSVISSRASVRAQRKLAPSPYICQIFKICREFGEKNVELAKQKILDIFDEANNNECDVIQTAIRTDDREIMNKLFKLIDKFQLNEVLQYQNERKETCLHTVCLFDKPEYIRPLINLGANPNLPDNKGNTPLHIAIEENLTMCFNRIVDPQNYTQGRVGLTIDCANDDGVTPLHLAVMKNNQQMVELLLKVGKASTKLCVSKSGNNALHLAIEGNCVPIVRYLLENTSININEPNWAGFTPLGLTNSMDNTSDEIVCLLLKWGANEDDARISSSQQIEYDVRSRGVHKMQPGKNTSGDKDNEKPLEIDKKSQINRSASSRMDNLKKSWQTKLKDVINALHAKIKHWTSLNFCISLLSLYKNYIYFYLLSFISIFWRFT</sequence>
<dbReference type="Gene3D" id="2.60.40.340">
    <property type="entry name" value="Rel homology domain (RHD), DNA-binding domain"/>
    <property type="match status" value="2"/>
</dbReference>
<dbReference type="Gene3D" id="2.60.40.10">
    <property type="entry name" value="Immunoglobulins"/>
    <property type="match status" value="1"/>
</dbReference>
<dbReference type="SMART" id="SM00429">
    <property type="entry name" value="IPT"/>
    <property type="match status" value="1"/>
</dbReference>
<dbReference type="PANTHER" id="PTHR24169:SF28">
    <property type="entry name" value="NUCLEAR FACTOR NF-KAPPA-B P110 SUBUNIT"/>
    <property type="match status" value="1"/>
</dbReference>
<accession>A0A7R8Z0K6</accession>
<dbReference type="SUPFAM" id="SSF49417">
    <property type="entry name" value="p53-like transcription factors"/>
    <property type="match status" value="1"/>
</dbReference>
<evidence type="ECO:0000259" key="4">
    <source>
        <dbReference type="PROSITE" id="PS50254"/>
    </source>
</evidence>
<feature type="repeat" description="ANK" evidence="1">
    <location>
        <begin position="584"/>
        <end position="608"/>
    </location>
</feature>
<evidence type="ECO:0000256" key="1">
    <source>
        <dbReference type="PROSITE-ProRule" id="PRU00023"/>
    </source>
</evidence>
<dbReference type="InterPro" id="IPR032397">
    <property type="entry name" value="RHD_dimer"/>
</dbReference>
<dbReference type="GO" id="GO:0048731">
    <property type="term" value="P:system development"/>
    <property type="evidence" value="ECO:0007669"/>
    <property type="project" value="UniProtKB-ARBA"/>
</dbReference>
<dbReference type="FunCoup" id="A0A7R8Z0K6">
    <property type="interactions" value="718"/>
</dbReference>
<feature type="region of interest" description="Disordered" evidence="2">
    <location>
        <begin position="703"/>
        <end position="736"/>
    </location>
</feature>
<evidence type="ECO:0000313" key="5">
    <source>
        <dbReference type="EMBL" id="CAD7092509.1"/>
    </source>
</evidence>
<dbReference type="PROSITE" id="PS50254">
    <property type="entry name" value="REL_2"/>
    <property type="match status" value="1"/>
</dbReference>
<dbReference type="Gene3D" id="1.25.40.20">
    <property type="entry name" value="Ankyrin repeat-containing domain"/>
    <property type="match status" value="1"/>
</dbReference>
<dbReference type="SUPFAM" id="SSF81296">
    <property type="entry name" value="E set domains"/>
    <property type="match status" value="1"/>
</dbReference>
<organism evidence="5 6">
    <name type="scientific">Hermetia illucens</name>
    <name type="common">Black soldier fly</name>
    <dbReference type="NCBI Taxonomy" id="343691"/>
    <lineage>
        <taxon>Eukaryota</taxon>
        <taxon>Metazoa</taxon>
        <taxon>Ecdysozoa</taxon>
        <taxon>Arthropoda</taxon>
        <taxon>Hexapoda</taxon>
        <taxon>Insecta</taxon>
        <taxon>Pterygota</taxon>
        <taxon>Neoptera</taxon>
        <taxon>Endopterygota</taxon>
        <taxon>Diptera</taxon>
        <taxon>Brachycera</taxon>
        <taxon>Stratiomyomorpha</taxon>
        <taxon>Stratiomyidae</taxon>
        <taxon>Hermetiinae</taxon>
        <taxon>Hermetia</taxon>
    </lineage>
</organism>
<dbReference type="InterPro" id="IPR002909">
    <property type="entry name" value="IPT_dom"/>
</dbReference>
<dbReference type="Proteomes" id="UP000594454">
    <property type="component" value="Chromosome 6"/>
</dbReference>
<feature type="domain" description="RHD" evidence="4">
    <location>
        <begin position="106"/>
        <end position="223"/>
    </location>
</feature>
<dbReference type="InterPro" id="IPR037059">
    <property type="entry name" value="RHD_DNA_bind_dom_sf"/>
</dbReference>
<dbReference type="GO" id="GO:0048468">
    <property type="term" value="P:cell development"/>
    <property type="evidence" value="ECO:0007669"/>
    <property type="project" value="UniProtKB-ARBA"/>
</dbReference>
<dbReference type="Pfam" id="PF16179">
    <property type="entry name" value="RHD_dimer"/>
    <property type="match status" value="1"/>
</dbReference>
<keyword evidence="3" id="KW-0472">Membrane</keyword>
<dbReference type="GO" id="GO:0000981">
    <property type="term" value="F:DNA-binding transcription factor activity, RNA polymerase II-specific"/>
    <property type="evidence" value="ECO:0007669"/>
    <property type="project" value="TreeGrafter"/>
</dbReference>
<evidence type="ECO:0000256" key="3">
    <source>
        <dbReference type="SAM" id="Phobius"/>
    </source>
</evidence>
<reference evidence="5 6" key="1">
    <citation type="submission" date="2020-11" db="EMBL/GenBank/DDBJ databases">
        <authorList>
            <person name="Wallbank WR R."/>
            <person name="Pardo Diaz C."/>
            <person name="Kozak K."/>
            <person name="Martin S."/>
            <person name="Jiggins C."/>
            <person name="Moest M."/>
            <person name="Warren A I."/>
            <person name="Generalovic N T."/>
            <person name="Byers J.R.P. K."/>
            <person name="Montejo-Kovacevich G."/>
            <person name="Yen C E."/>
        </authorList>
    </citation>
    <scope>NUCLEOTIDE SEQUENCE [LARGE SCALE GENOMIC DNA]</scope>
</reference>
<dbReference type="EMBL" id="LR899014">
    <property type="protein sequence ID" value="CAD7092509.1"/>
    <property type="molecule type" value="Genomic_DNA"/>
</dbReference>
<dbReference type="InterPro" id="IPR002110">
    <property type="entry name" value="Ankyrin_rpt"/>
</dbReference>
<dbReference type="InterPro" id="IPR013783">
    <property type="entry name" value="Ig-like_fold"/>
</dbReference>
<dbReference type="GO" id="GO:0000978">
    <property type="term" value="F:RNA polymerase II cis-regulatory region sequence-specific DNA binding"/>
    <property type="evidence" value="ECO:0007669"/>
    <property type="project" value="TreeGrafter"/>
</dbReference>
<dbReference type="PROSITE" id="PS50297">
    <property type="entry name" value="ANK_REP_REGION"/>
    <property type="match status" value="1"/>
</dbReference>
<dbReference type="InterPro" id="IPR011539">
    <property type="entry name" value="RHD_DNA_bind_dom"/>
</dbReference>
<keyword evidence="1" id="KW-0040">ANK repeat</keyword>
<gene>
    <name evidence="5" type="ORF">HERILL_LOCUS14866</name>
</gene>
<dbReference type="InParanoid" id="A0A7R8Z0K6"/>
<dbReference type="InterPro" id="IPR000451">
    <property type="entry name" value="NFkB/Dor"/>
</dbReference>
<dbReference type="OrthoDB" id="10254686at2759"/>
<dbReference type="SMART" id="SM00248">
    <property type="entry name" value="ANK"/>
    <property type="match status" value="4"/>
</dbReference>
<dbReference type="InterPro" id="IPR036770">
    <property type="entry name" value="Ankyrin_rpt-contain_sf"/>
</dbReference>
<dbReference type="AlphaFoldDB" id="A0A7R8Z0K6"/>
<dbReference type="GO" id="GO:0005737">
    <property type="term" value="C:cytoplasm"/>
    <property type="evidence" value="ECO:0007669"/>
    <property type="project" value="InterPro"/>
</dbReference>
<dbReference type="Pfam" id="PF00554">
    <property type="entry name" value="RHD_DNA_bind"/>
    <property type="match status" value="1"/>
</dbReference>
<dbReference type="InterPro" id="IPR008967">
    <property type="entry name" value="p53-like_TF_DNA-bd_sf"/>
</dbReference>
<dbReference type="PROSITE" id="PS50088">
    <property type="entry name" value="ANK_REPEAT"/>
    <property type="match status" value="1"/>
</dbReference>
<evidence type="ECO:0000256" key="2">
    <source>
        <dbReference type="SAM" id="MobiDB-lite"/>
    </source>
</evidence>
<protein>
    <recommendedName>
        <fullName evidence="4">RHD domain-containing protein</fullName>
    </recommendedName>
</protein>
<feature type="transmembrane region" description="Helical" evidence="3">
    <location>
        <begin position="777"/>
        <end position="793"/>
    </location>
</feature>
<keyword evidence="3" id="KW-0812">Transmembrane</keyword>
<dbReference type="PRINTS" id="PR00057">
    <property type="entry name" value="NFKBTNSCPFCT"/>
</dbReference>
<feature type="compositionally biased region" description="Basic and acidic residues" evidence="2">
    <location>
        <begin position="712"/>
        <end position="727"/>
    </location>
</feature>
<dbReference type="InterPro" id="IPR014756">
    <property type="entry name" value="Ig_E-set"/>
</dbReference>
<name>A0A7R8Z0K6_HERIL</name>
<proteinExistence type="predicted"/>
<keyword evidence="6" id="KW-1185">Reference proteome</keyword>
<dbReference type="Pfam" id="PF12796">
    <property type="entry name" value="Ank_2"/>
    <property type="match status" value="2"/>
</dbReference>
<evidence type="ECO:0000313" key="6">
    <source>
        <dbReference type="Proteomes" id="UP000594454"/>
    </source>
</evidence>